<reference evidence="2 3" key="1">
    <citation type="journal article" date="2015" name="Genome Announc.">
        <title>Complete Genome Sequence of Sedimenticola thiotaurini Strain SIP-G1, a Polyphosphate- and Polyhydroxyalkanoate-Accumulating Sulfur-Oxidizing Gammaproteobacterium Isolated from Salt Marsh Sediments.</title>
        <authorList>
            <person name="Flood B.E."/>
            <person name="Jones D.S."/>
            <person name="Bailey J.V."/>
        </authorList>
    </citation>
    <scope>NUCLEOTIDE SEQUENCE [LARGE SCALE GENOMIC DNA]</scope>
    <source>
        <strain evidence="2 3">SIP-G1</strain>
    </source>
</reference>
<dbReference type="KEGG" id="seds:AAY24_14725"/>
<dbReference type="Proteomes" id="UP000034410">
    <property type="component" value="Chromosome"/>
</dbReference>
<dbReference type="OrthoDB" id="6193567at2"/>
<feature type="region of interest" description="Disordered" evidence="1">
    <location>
        <begin position="86"/>
        <end position="112"/>
    </location>
</feature>
<evidence type="ECO:0000313" key="3">
    <source>
        <dbReference type="Proteomes" id="UP000034410"/>
    </source>
</evidence>
<name>A0A0F7JYD4_9GAMM</name>
<proteinExistence type="predicted"/>
<keyword evidence="3" id="KW-1185">Reference proteome</keyword>
<sequence length="270" mass="29591">MKWLFILLLLTNLAILGWGLQRDPDRAMATTKVSRDIGDLQLLSEVKAEQPNPIVEEKTVDPQPGLAPKQDLAAIPAPEKSLDVPVVDSKADAAVSQSSDRKEPTEPPPPVCGAFGPFERGAEARAIAESLVGQGMDASLRRESMEKPIGFWVLIPPLSSQQAAIEKVKQLRASGIEDIRRFVKGDLKDGISLGVFSNKSNAQKRQQEVANKGHRADVVPRLITVPSYWIDYRSDQSGVERAEARLRESEGEIKNEQYPCSRVVTSGGIF</sequence>
<dbReference type="EMBL" id="CP011412">
    <property type="protein sequence ID" value="AKH21401.1"/>
    <property type="molecule type" value="Genomic_DNA"/>
</dbReference>
<dbReference type="AlphaFoldDB" id="A0A0F7JYD4"/>
<evidence type="ECO:0000256" key="1">
    <source>
        <dbReference type="SAM" id="MobiDB-lite"/>
    </source>
</evidence>
<organism evidence="2 3">
    <name type="scientific">Sedimenticola thiotaurini</name>
    <dbReference type="NCBI Taxonomy" id="1543721"/>
    <lineage>
        <taxon>Bacteria</taxon>
        <taxon>Pseudomonadati</taxon>
        <taxon>Pseudomonadota</taxon>
        <taxon>Gammaproteobacteria</taxon>
        <taxon>Chromatiales</taxon>
        <taxon>Sedimenticolaceae</taxon>
        <taxon>Sedimenticola</taxon>
    </lineage>
</organism>
<evidence type="ECO:0008006" key="4">
    <source>
        <dbReference type="Google" id="ProtNLM"/>
    </source>
</evidence>
<evidence type="ECO:0000313" key="2">
    <source>
        <dbReference type="EMBL" id="AKH21401.1"/>
    </source>
</evidence>
<gene>
    <name evidence="2" type="ORF">AAY24_14725</name>
</gene>
<accession>A0A0F7JYD4</accession>
<feature type="region of interest" description="Disordered" evidence="1">
    <location>
        <begin position="48"/>
        <end position="74"/>
    </location>
</feature>
<protein>
    <recommendedName>
        <fullName evidence="4">SPOR domain-containing protein</fullName>
    </recommendedName>
</protein>
<dbReference type="RefSeq" id="WP_046860326.1">
    <property type="nucleotide sequence ID" value="NZ_CP011412.1"/>
</dbReference>